<evidence type="ECO:0000256" key="3">
    <source>
        <dbReference type="ARBA" id="ARBA00022630"/>
    </source>
</evidence>
<keyword evidence="9" id="KW-1185">Reference proteome</keyword>
<dbReference type="Gene3D" id="1.10.540.10">
    <property type="entry name" value="Acyl-CoA dehydrogenase/oxidase, N-terminal domain"/>
    <property type="match status" value="1"/>
</dbReference>
<dbReference type="PANTHER" id="PTHR43884:SF20">
    <property type="entry name" value="ACYL-COA DEHYDROGENASE FADE28"/>
    <property type="match status" value="1"/>
</dbReference>
<dbReference type="PANTHER" id="PTHR43884">
    <property type="entry name" value="ACYL-COA DEHYDROGENASE"/>
    <property type="match status" value="1"/>
</dbReference>
<dbReference type="InterPro" id="IPR036250">
    <property type="entry name" value="AcylCo_DH-like_C"/>
</dbReference>
<dbReference type="Gene3D" id="1.20.140.10">
    <property type="entry name" value="Butyryl-CoA Dehydrogenase, subunit A, domain 3"/>
    <property type="match status" value="1"/>
</dbReference>
<dbReference type="InterPro" id="IPR013786">
    <property type="entry name" value="AcylCoA_DH/ox_N"/>
</dbReference>
<comment type="similarity">
    <text evidence="2">Belongs to the acyl-CoA dehydrogenase family.</text>
</comment>
<keyword evidence="4" id="KW-0274">FAD</keyword>
<dbReference type="Pfam" id="PF02771">
    <property type="entry name" value="Acyl-CoA_dh_N"/>
    <property type="match status" value="1"/>
</dbReference>
<accession>A0ABS7VUK6</accession>
<evidence type="ECO:0000313" key="9">
    <source>
        <dbReference type="Proteomes" id="UP000704176"/>
    </source>
</evidence>
<dbReference type="EMBL" id="JAIRBM010000031">
    <property type="protein sequence ID" value="MBZ6079279.1"/>
    <property type="molecule type" value="Genomic_DNA"/>
</dbReference>
<name>A0ABS7VUK6_9HYPH</name>
<evidence type="ECO:0000259" key="6">
    <source>
        <dbReference type="Pfam" id="PF00441"/>
    </source>
</evidence>
<proteinExistence type="inferred from homology"/>
<dbReference type="RefSeq" id="WP_224316204.1">
    <property type="nucleotide sequence ID" value="NZ_JAIRBM010000031.1"/>
</dbReference>
<organism evidence="8 9">
    <name type="scientific">Microvirga puerhi</name>
    <dbReference type="NCBI Taxonomy" id="2876078"/>
    <lineage>
        <taxon>Bacteria</taxon>
        <taxon>Pseudomonadati</taxon>
        <taxon>Pseudomonadota</taxon>
        <taxon>Alphaproteobacteria</taxon>
        <taxon>Hyphomicrobiales</taxon>
        <taxon>Methylobacteriaceae</taxon>
        <taxon>Microvirga</taxon>
    </lineage>
</organism>
<comment type="caution">
    <text evidence="8">The sequence shown here is derived from an EMBL/GenBank/DDBJ whole genome shotgun (WGS) entry which is preliminary data.</text>
</comment>
<sequence length="354" mass="38197">MDFRFSDEQVMTADVVRALLAEVCTSQDLRRLMTTGSTQDETRWKKLGELGLAGVLVPEERGGLGLAPVDFVQVAEACGYRCLPEPLVDNIGIALPLLAAFADRTGVSPHLERALAGEIAVAVSLPINPYFANADRASVALVVRSDGLHLAALSPEMLTMQPSADPFRRLHTIALAPGSATRIATPEEAADPLRQTLDRGALFTAAQLLGMAQGCVDLAVGYAKERQQFGRPIGSYQAIKHHLATVQVKIEFARPVLYAAAVDLPRDDLHSRARVSQAKLAASEAADLAAQTAIQVHGAMGYSWEVDVHLYLKRIIALTQSWGSPSFHRERVAERIFNAPLGPETTFAREADCA</sequence>
<feature type="domain" description="Acyl-CoA dehydrogenase/oxidase N-terminal" evidence="7">
    <location>
        <begin position="6"/>
        <end position="84"/>
    </location>
</feature>
<dbReference type="Proteomes" id="UP000704176">
    <property type="component" value="Unassembled WGS sequence"/>
</dbReference>
<evidence type="ECO:0000259" key="7">
    <source>
        <dbReference type="Pfam" id="PF02771"/>
    </source>
</evidence>
<gene>
    <name evidence="8" type="ORF">K9B37_23785</name>
</gene>
<protein>
    <submittedName>
        <fullName evidence="8">Acyl-CoA/acyl-ACP dehydrogenase</fullName>
    </submittedName>
</protein>
<evidence type="ECO:0000256" key="1">
    <source>
        <dbReference type="ARBA" id="ARBA00001974"/>
    </source>
</evidence>
<dbReference type="InterPro" id="IPR037069">
    <property type="entry name" value="AcylCoA_DH/ox_N_sf"/>
</dbReference>
<dbReference type="SUPFAM" id="SSF47203">
    <property type="entry name" value="Acyl-CoA dehydrogenase C-terminal domain-like"/>
    <property type="match status" value="1"/>
</dbReference>
<comment type="cofactor">
    <cofactor evidence="1">
        <name>FAD</name>
        <dbReference type="ChEBI" id="CHEBI:57692"/>
    </cofactor>
</comment>
<keyword evidence="3" id="KW-0285">Flavoprotein</keyword>
<dbReference type="InterPro" id="IPR009075">
    <property type="entry name" value="AcylCo_DH/oxidase_C"/>
</dbReference>
<evidence type="ECO:0000256" key="2">
    <source>
        <dbReference type="ARBA" id="ARBA00009347"/>
    </source>
</evidence>
<dbReference type="Pfam" id="PF00441">
    <property type="entry name" value="Acyl-CoA_dh_1"/>
    <property type="match status" value="1"/>
</dbReference>
<keyword evidence="5" id="KW-0560">Oxidoreductase</keyword>
<dbReference type="SUPFAM" id="SSF56645">
    <property type="entry name" value="Acyl-CoA dehydrogenase NM domain-like"/>
    <property type="match status" value="1"/>
</dbReference>
<feature type="domain" description="Acyl-CoA dehydrogenase/oxidase C-terminal" evidence="6">
    <location>
        <begin position="195"/>
        <end position="336"/>
    </location>
</feature>
<evidence type="ECO:0000256" key="4">
    <source>
        <dbReference type="ARBA" id="ARBA00022827"/>
    </source>
</evidence>
<evidence type="ECO:0000313" key="8">
    <source>
        <dbReference type="EMBL" id="MBZ6079279.1"/>
    </source>
</evidence>
<evidence type="ECO:0000256" key="5">
    <source>
        <dbReference type="ARBA" id="ARBA00023002"/>
    </source>
</evidence>
<reference evidence="8 9" key="1">
    <citation type="submission" date="2021-09" db="EMBL/GenBank/DDBJ databases">
        <title>The complete genome sequence of a new microorganism.</title>
        <authorList>
            <person name="Zi Z."/>
        </authorList>
    </citation>
    <scope>NUCLEOTIDE SEQUENCE [LARGE SCALE GENOMIC DNA]</scope>
    <source>
        <strain evidence="8 9">WGZ8</strain>
    </source>
</reference>
<dbReference type="InterPro" id="IPR009100">
    <property type="entry name" value="AcylCoA_DH/oxidase_NM_dom_sf"/>
</dbReference>